<evidence type="ECO:0000259" key="7">
    <source>
        <dbReference type="PROSITE" id="PS50850"/>
    </source>
</evidence>
<comment type="subcellular location">
    <subcellularLocation>
        <location evidence="1">Membrane</location>
        <topology evidence="1">Multi-pass membrane protein</topology>
    </subcellularLocation>
</comment>
<dbReference type="GO" id="GO:1990961">
    <property type="term" value="P:xenobiotic detoxification by transmembrane export across the plasma membrane"/>
    <property type="evidence" value="ECO:0007669"/>
    <property type="project" value="TreeGrafter"/>
</dbReference>
<keyword evidence="9" id="KW-1185">Reference proteome</keyword>
<dbReference type="InterPro" id="IPR036259">
    <property type="entry name" value="MFS_trans_sf"/>
</dbReference>
<evidence type="ECO:0000256" key="2">
    <source>
        <dbReference type="ARBA" id="ARBA00022692"/>
    </source>
</evidence>
<dbReference type="GO" id="GO:0015244">
    <property type="term" value="F:fluconazole transmembrane transporter activity"/>
    <property type="evidence" value="ECO:0007669"/>
    <property type="project" value="TreeGrafter"/>
</dbReference>
<dbReference type="PROSITE" id="PS50850">
    <property type="entry name" value="MFS"/>
    <property type="match status" value="1"/>
</dbReference>
<dbReference type="Proteomes" id="UP001172155">
    <property type="component" value="Unassembled WGS sequence"/>
</dbReference>
<dbReference type="PANTHER" id="PTHR23502">
    <property type="entry name" value="MAJOR FACILITATOR SUPERFAMILY"/>
    <property type="match status" value="1"/>
</dbReference>
<feature type="transmembrane region" description="Helical" evidence="6">
    <location>
        <begin position="500"/>
        <end position="525"/>
    </location>
</feature>
<dbReference type="InterPro" id="IPR020846">
    <property type="entry name" value="MFS_dom"/>
</dbReference>
<evidence type="ECO:0000256" key="1">
    <source>
        <dbReference type="ARBA" id="ARBA00004141"/>
    </source>
</evidence>
<feature type="transmembrane region" description="Helical" evidence="6">
    <location>
        <begin position="333"/>
        <end position="351"/>
    </location>
</feature>
<dbReference type="Gene3D" id="1.20.1250.20">
    <property type="entry name" value="MFS general substrate transporter like domains"/>
    <property type="match status" value="1"/>
</dbReference>
<evidence type="ECO:0000256" key="6">
    <source>
        <dbReference type="SAM" id="Phobius"/>
    </source>
</evidence>
<feature type="transmembrane region" description="Helical" evidence="6">
    <location>
        <begin position="165"/>
        <end position="184"/>
    </location>
</feature>
<dbReference type="EMBL" id="JAUKUD010000007">
    <property type="protein sequence ID" value="KAK0738834.1"/>
    <property type="molecule type" value="Genomic_DNA"/>
</dbReference>
<dbReference type="InterPro" id="IPR011701">
    <property type="entry name" value="MFS"/>
</dbReference>
<accession>A0AA40BR27</accession>
<reference evidence="8" key="1">
    <citation type="submission" date="2023-06" db="EMBL/GenBank/DDBJ databases">
        <title>Genome-scale phylogeny and comparative genomics of the fungal order Sordariales.</title>
        <authorList>
            <consortium name="Lawrence Berkeley National Laboratory"/>
            <person name="Hensen N."/>
            <person name="Bonometti L."/>
            <person name="Westerberg I."/>
            <person name="Brannstrom I.O."/>
            <person name="Guillou S."/>
            <person name="Cros-Aarteil S."/>
            <person name="Calhoun S."/>
            <person name="Haridas S."/>
            <person name="Kuo A."/>
            <person name="Mondo S."/>
            <person name="Pangilinan J."/>
            <person name="Riley R."/>
            <person name="LaButti K."/>
            <person name="Andreopoulos B."/>
            <person name="Lipzen A."/>
            <person name="Chen C."/>
            <person name="Yanf M."/>
            <person name="Daum C."/>
            <person name="Ng V."/>
            <person name="Clum A."/>
            <person name="Steindorff A."/>
            <person name="Ohm R."/>
            <person name="Martin F."/>
            <person name="Silar P."/>
            <person name="Natvig D."/>
            <person name="Lalanne C."/>
            <person name="Gautier V."/>
            <person name="Ament-velasquez S.L."/>
            <person name="Kruys A."/>
            <person name="Hutchinson M.I."/>
            <person name="Powell A.J."/>
            <person name="Barry K."/>
            <person name="Miller A.N."/>
            <person name="Grigoriev I.V."/>
            <person name="Debuchy R."/>
            <person name="Gladieux P."/>
            <person name="Thoren M.H."/>
            <person name="Johannesson H."/>
        </authorList>
    </citation>
    <scope>NUCLEOTIDE SEQUENCE</scope>
    <source>
        <strain evidence="8">SMH3187-1</strain>
    </source>
</reference>
<feature type="transmembrane region" description="Helical" evidence="6">
    <location>
        <begin position="438"/>
        <end position="463"/>
    </location>
</feature>
<feature type="region of interest" description="Disordered" evidence="5">
    <location>
        <begin position="25"/>
        <end position="71"/>
    </location>
</feature>
<feature type="transmembrane region" description="Helical" evidence="6">
    <location>
        <begin position="411"/>
        <end position="432"/>
    </location>
</feature>
<dbReference type="SUPFAM" id="SSF103473">
    <property type="entry name" value="MFS general substrate transporter"/>
    <property type="match status" value="1"/>
</dbReference>
<comment type="caution">
    <text evidence="8">The sequence shown here is derived from an EMBL/GenBank/DDBJ whole genome shotgun (WGS) entry which is preliminary data.</text>
</comment>
<dbReference type="GO" id="GO:0005886">
    <property type="term" value="C:plasma membrane"/>
    <property type="evidence" value="ECO:0007669"/>
    <property type="project" value="TreeGrafter"/>
</dbReference>
<keyword evidence="2 6" id="KW-0812">Transmembrane</keyword>
<dbReference type="Pfam" id="PF07690">
    <property type="entry name" value="MFS_1"/>
    <property type="match status" value="1"/>
</dbReference>
<evidence type="ECO:0000313" key="9">
    <source>
        <dbReference type="Proteomes" id="UP001172155"/>
    </source>
</evidence>
<evidence type="ECO:0000256" key="3">
    <source>
        <dbReference type="ARBA" id="ARBA00022989"/>
    </source>
</evidence>
<feature type="transmembrane region" description="Helical" evidence="6">
    <location>
        <begin position="371"/>
        <end position="395"/>
    </location>
</feature>
<feature type="transmembrane region" description="Helical" evidence="6">
    <location>
        <begin position="97"/>
        <end position="116"/>
    </location>
</feature>
<keyword evidence="4 6" id="KW-0472">Membrane</keyword>
<keyword evidence="3 6" id="KW-1133">Transmembrane helix</keyword>
<feature type="transmembrane region" description="Helical" evidence="6">
    <location>
        <begin position="254"/>
        <end position="274"/>
    </location>
</feature>
<name>A0AA40BR27_9PEZI</name>
<feature type="transmembrane region" description="Helical" evidence="6">
    <location>
        <begin position="225"/>
        <end position="248"/>
    </location>
</feature>
<dbReference type="CDD" id="cd17323">
    <property type="entry name" value="MFS_Tpo1_MDR_like"/>
    <property type="match status" value="1"/>
</dbReference>
<organism evidence="8 9">
    <name type="scientific">Schizothecium vesticola</name>
    <dbReference type="NCBI Taxonomy" id="314040"/>
    <lineage>
        <taxon>Eukaryota</taxon>
        <taxon>Fungi</taxon>
        <taxon>Dikarya</taxon>
        <taxon>Ascomycota</taxon>
        <taxon>Pezizomycotina</taxon>
        <taxon>Sordariomycetes</taxon>
        <taxon>Sordariomycetidae</taxon>
        <taxon>Sordariales</taxon>
        <taxon>Schizotheciaceae</taxon>
        <taxon>Schizothecium</taxon>
    </lineage>
</organism>
<feature type="domain" description="Major facilitator superfamily (MFS) profile" evidence="7">
    <location>
        <begin position="98"/>
        <end position="531"/>
    </location>
</feature>
<dbReference type="PANTHER" id="PTHR23502:SF23">
    <property type="entry name" value="FLUCONAZOLE RESISTANCE PROTEIN 1"/>
    <property type="match status" value="1"/>
</dbReference>
<gene>
    <name evidence="8" type="ORF">B0T18DRAFT_356119</name>
</gene>
<proteinExistence type="predicted"/>
<feature type="transmembrane region" description="Helical" evidence="6">
    <location>
        <begin position="470"/>
        <end position="494"/>
    </location>
</feature>
<protein>
    <submittedName>
        <fullName evidence="8">Cycloheximide resistance protein</fullName>
    </submittedName>
</protein>
<evidence type="ECO:0000256" key="5">
    <source>
        <dbReference type="SAM" id="MobiDB-lite"/>
    </source>
</evidence>
<evidence type="ECO:0000256" key="4">
    <source>
        <dbReference type="ARBA" id="ARBA00023136"/>
    </source>
</evidence>
<feature type="transmembrane region" description="Helical" evidence="6">
    <location>
        <begin position="190"/>
        <end position="213"/>
    </location>
</feature>
<evidence type="ECO:0000313" key="8">
    <source>
        <dbReference type="EMBL" id="KAK0738834.1"/>
    </source>
</evidence>
<feature type="transmembrane region" description="Helical" evidence="6">
    <location>
        <begin position="136"/>
        <end position="153"/>
    </location>
</feature>
<dbReference type="AlphaFoldDB" id="A0AA40BR27"/>
<sequence>MPALIRDAPAGVVLRLVFGAKAFPYNDEKPGFQPPRSKAPSEKAVVEDVESSDNATKTDGEKPDSASSGSDEVQVVEWYGTDDPDNPQNWSTAKKSFVLFLICLLTFAVYSGSAIVTPAQPAFVEMFGVSKQVSSLTLSLYVLGYGLGPLLFSPLSEVPRLGRNIPYMVSLTLFILITVAAARVDNYPGFVVLRFLQGFLGGPVLATGGASAGDVLGFHKIPYGLTVWLCAAYAGPALGPLLSAYAVTGSSWRWTMYELLILCGSVFLVCLFALPETNADTILLHRARRLRKQTGNLTLQSQSEVKQGNMHLFEVMARHLTTPFRITVQDPSIAFINIYTALFYGIYYSYFESFPLVYMGIYHFSIGTMGIVFLSIIIACALAALTYILLLWYIYEPYTVANGIGVQEHRLFPGIFASIVGPAGIFIFGWTAREDIHWVVPTVGVVLYSSSVFILASVIFIYLPTTYPKYAASLFAGNAFFRSVLACGAVHFSQPLFEDLGVGPGCSVLGGLSALCVLGVVWLYLHGAKLRAKSKFAGF</sequence>